<evidence type="ECO:0000256" key="1">
    <source>
        <dbReference type="SAM" id="MobiDB-lite"/>
    </source>
</evidence>
<proteinExistence type="predicted"/>
<dbReference type="Pfam" id="PF17921">
    <property type="entry name" value="Integrase_H2C2"/>
    <property type="match status" value="1"/>
</dbReference>
<reference evidence="5" key="1">
    <citation type="submission" date="2017-03" db="EMBL/GenBank/DDBJ databases">
        <title>Phytopthora megakarya and P. palmivora, two closely related causual agents of cacao black pod achieved similar genome size and gene model numbers by different mechanisms.</title>
        <authorList>
            <person name="Ali S."/>
            <person name="Shao J."/>
            <person name="Larry D.J."/>
            <person name="Kronmiller B."/>
            <person name="Shen D."/>
            <person name="Strem M.D."/>
            <person name="Melnick R.L."/>
            <person name="Guiltinan M.J."/>
            <person name="Tyler B.M."/>
            <person name="Meinhardt L.W."/>
            <person name="Bailey B.A."/>
        </authorList>
    </citation>
    <scope>NUCLEOTIDE SEQUENCE [LARGE SCALE GENOMIC DNA]</scope>
    <source>
        <strain evidence="5">zdho120</strain>
    </source>
</reference>
<dbReference type="InterPro" id="IPR012337">
    <property type="entry name" value="RNaseH-like_sf"/>
</dbReference>
<dbReference type="GO" id="GO:0004523">
    <property type="term" value="F:RNA-DNA hybrid ribonuclease activity"/>
    <property type="evidence" value="ECO:0007669"/>
    <property type="project" value="InterPro"/>
</dbReference>
<dbReference type="Gene3D" id="1.10.340.70">
    <property type="match status" value="1"/>
</dbReference>
<dbReference type="InterPro" id="IPR002156">
    <property type="entry name" value="RNaseH_domain"/>
</dbReference>
<feature type="domain" description="Integrase zinc-binding" evidence="3">
    <location>
        <begin position="258"/>
        <end position="315"/>
    </location>
</feature>
<sequence>MQLALDMGVQEQVVVGDSRLAIQQLQGVIGCTQPHLLRLLQEAEVLQARFKSLRLVHVKRDFNATADYISKRVIQDQSSLESLVECAFLATARNIPKCSPGSLGGDVFAVTRSKSKQVKATEKSVLGTGIDDPGTNDLGTDESGTGGPGTNDLGTDGPEDEPTADSRSPDCQDSEEDPEDVRRERWRRICSYQAHDPRLARLVKFLRGETEHLSQKQTTHLAKTADQFVLDSRDTLFYVSRSTPERPRDAADRLRVVVPQDLQEDILHHCHAYFQGAHQGIIRTYERLRKEFYWIGMFKDTERYVKECVDCVTAKGLPRNPGPSPGNLLATRPF</sequence>
<keyword evidence="4" id="KW-0548">Nucleotidyltransferase</keyword>
<evidence type="ECO:0000259" key="2">
    <source>
        <dbReference type="Pfam" id="PF13456"/>
    </source>
</evidence>
<feature type="non-terminal residue" evidence="4">
    <location>
        <position position="334"/>
    </location>
</feature>
<evidence type="ECO:0000313" key="5">
    <source>
        <dbReference type="Proteomes" id="UP000198211"/>
    </source>
</evidence>
<dbReference type="AlphaFoldDB" id="A0A225UL79"/>
<dbReference type="InterPro" id="IPR041588">
    <property type="entry name" value="Integrase_H2C2"/>
</dbReference>
<dbReference type="EMBL" id="NBNE01015080">
    <property type="protein sequence ID" value="OWY93997.1"/>
    <property type="molecule type" value="Genomic_DNA"/>
</dbReference>
<keyword evidence="4" id="KW-0808">Transferase</keyword>
<keyword evidence="5" id="KW-1185">Reference proteome</keyword>
<evidence type="ECO:0000259" key="3">
    <source>
        <dbReference type="Pfam" id="PF17921"/>
    </source>
</evidence>
<dbReference type="PANTHER" id="PTHR37984:SF5">
    <property type="entry name" value="PROTEIN NYNRIN-LIKE"/>
    <property type="match status" value="1"/>
</dbReference>
<feature type="domain" description="RNase H type-1" evidence="2">
    <location>
        <begin position="1"/>
        <end position="72"/>
    </location>
</feature>
<gene>
    <name evidence="4" type="ORF">PHMEG_00036405</name>
</gene>
<dbReference type="GO" id="GO:0003964">
    <property type="term" value="F:RNA-directed DNA polymerase activity"/>
    <property type="evidence" value="ECO:0007669"/>
    <property type="project" value="UniProtKB-KW"/>
</dbReference>
<dbReference type="GO" id="GO:0003676">
    <property type="term" value="F:nucleic acid binding"/>
    <property type="evidence" value="ECO:0007669"/>
    <property type="project" value="InterPro"/>
</dbReference>
<dbReference type="SUPFAM" id="SSF53098">
    <property type="entry name" value="Ribonuclease H-like"/>
    <property type="match status" value="1"/>
</dbReference>
<dbReference type="InterPro" id="IPR050951">
    <property type="entry name" value="Retrovirus_Pol_polyprotein"/>
</dbReference>
<dbReference type="Proteomes" id="UP000198211">
    <property type="component" value="Unassembled WGS sequence"/>
</dbReference>
<dbReference type="InterPro" id="IPR036397">
    <property type="entry name" value="RNaseH_sf"/>
</dbReference>
<organism evidence="4 5">
    <name type="scientific">Phytophthora megakarya</name>
    <dbReference type="NCBI Taxonomy" id="4795"/>
    <lineage>
        <taxon>Eukaryota</taxon>
        <taxon>Sar</taxon>
        <taxon>Stramenopiles</taxon>
        <taxon>Oomycota</taxon>
        <taxon>Peronosporomycetes</taxon>
        <taxon>Peronosporales</taxon>
        <taxon>Peronosporaceae</taxon>
        <taxon>Phytophthora</taxon>
    </lineage>
</organism>
<feature type="region of interest" description="Disordered" evidence="1">
    <location>
        <begin position="120"/>
        <end position="182"/>
    </location>
</feature>
<evidence type="ECO:0000313" key="4">
    <source>
        <dbReference type="EMBL" id="OWY93997.1"/>
    </source>
</evidence>
<dbReference type="FunFam" id="1.10.340.70:FF:000001">
    <property type="entry name" value="Retrovirus-related Pol polyprotein from transposon gypsy-like Protein"/>
    <property type="match status" value="1"/>
</dbReference>
<dbReference type="PANTHER" id="PTHR37984">
    <property type="entry name" value="PROTEIN CBG26694"/>
    <property type="match status" value="1"/>
</dbReference>
<comment type="caution">
    <text evidence="4">The sequence shown here is derived from an EMBL/GenBank/DDBJ whole genome shotgun (WGS) entry which is preliminary data.</text>
</comment>
<dbReference type="Gene3D" id="3.30.420.10">
    <property type="entry name" value="Ribonuclease H-like superfamily/Ribonuclease H"/>
    <property type="match status" value="1"/>
</dbReference>
<dbReference type="Pfam" id="PF13456">
    <property type="entry name" value="RVT_3"/>
    <property type="match status" value="1"/>
</dbReference>
<protein>
    <submittedName>
        <fullName evidence="4">Reverse transcriptase</fullName>
    </submittedName>
</protein>
<name>A0A225UL79_9STRA</name>
<accession>A0A225UL79</accession>
<keyword evidence="4" id="KW-0695">RNA-directed DNA polymerase</keyword>